<protein>
    <submittedName>
        <fullName evidence="3">Unannotated protein</fullName>
    </submittedName>
</protein>
<dbReference type="EMBL" id="CAEZTI010000008">
    <property type="protein sequence ID" value="CAB4556620.1"/>
    <property type="molecule type" value="Genomic_DNA"/>
</dbReference>
<dbReference type="PANTHER" id="PTHR35176">
    <property type="entry name" value="HEME OXYGENASE HI_0854-RELATED"/>
    <property type="match status" value="1"/>
</dbReference>
<dbReference type="GO" id="GO:0070967">
    <property type="term" value="F:coenzyme F420 binding"/>
    <property type="evidence" value="ECO:0007669"/>
    <property type="project" value="TreeGrafter"/>
</dbReference>
<proteinExistence type="predicted"/>
<sequence>MSADLDNAKYVSFTSYKKDGSTVSLPVWVVPFEGGYAFTTDPGAFKVKRVRRDARVSLAVCSFKGKVAPDAVTYDGAAVILEGEDSNRVARAIQKKYRIGYTLITLQSRLNRLRGKESHAAETAIKVMLSE</sequence>
<organism evidence="3">
    <name type="scientific">freshwater metagenome</name>
    <dbReference type="NCBI Taxonomy" id="449393"/>
    <lineage>
        <taxon>unclassified sequences</taxon>
        <taxon>metagenomes</taxon>
        <taxon>ecological metagenomes</taxon>
    </lineage>
</organism>
<reference evidence="3" key="1">
    <citation type="submission" date="2020-05" db="EMBL/GenBank/DDBJ databases">
        <authorList>
            <person name="Chiriac C."/>
            <person name="Salcher M."/>
            <person name="Ghai R."/>
            <person name="Kavagutti S V."/>
        </authorList>
    </citation>
    <scope>NUCLEOTIDE SEQUENCE</scope>
</reference>
<dbReference type="SUPFAM" id="SSF50475">
    <property type="entry name" value="FMN-binding split barrel"/>
    <property type="match status" value="1"/>
</dbReference>
<dbReference type="InterPro" id="IPR019965">
    <property type="entry name" value="PPOX_F420-dep_Rv2061_put"/>
</dbReference>
<keyword evidence="1" id="KW-0560">Oxidoreductase</keyword>
<dbReference type="Pfam" id="PF01243">
    <property type="entry name" value="PNPOx_N"/>
    <property type="match status" value="1"/>
</dbReference>
<name>A0A6J6CYF6_9ZZZZ</name>
<gene>
    <name evidence="3" type="ORF">UFOPK1619_00097</name>
</gene>
<evidence type="ECO:0000313" key="3">
    <source>
        <dbReference type="EMBL" id="CAB4556620.1"/>
    </source>
</evidence>
<dbReference type="InterPro" id="IPR052019">
    <property type="entry name" value="F420H2_bilvrd_red/Heme_oxyg"/>
</dbReference>
<dbReference type="NCBIfam" id="TIGR03666">
    <property type="entry name" value="Rv2061_F420"/>
    <property type="match status" value="1"/>
</dbReference>
<dbReference type="GO" id="GO:0005829">
    <property type="term" value="C:cytosol"/>
    <property type="evidence" value="ECO:0007669"/>
    <property type="project" value="TreeGrafter"/>
</dbReference>
<accession>A0A6J6CYF6</accession>
<dbReference type="AlphaFoldDB" id="A0A6J6CYF6"/>
<dbReference type="Gene3D" id="2.30.110.10">
    <property type="entry name" value="Electron Transport, Fmn-binding Protein, Chain A"/>
    <property type="match status" value="1"/>
</dbReference>
<dbReference type="InterPro" id="IPR012349">
    <property type="entry name" value="Split_barrel_FMN-bd"/>
</dbReference>
<evidence type="ECO:0000256" key="1">
    <source>
        <dbReference type="ARBA" id="ARBA00023002"/>
    </source>
</evidence>
<dbReference type="PANTHER" id="PTHR35176:SF11">
    <property type="entry name" value="PYRIDOXAMINE 5'-PHOSPHATE OXIDASE FAMILY PROTEIN"/>
    <property type="match status" value="1"/>
</dbReference>
<dbReference type="GO" id="GO:0016627">
    <property type="term" value="F:oxidoreductase activity, acting on the CH-CH group of donors"/>
    <property type="evidence" value="ECO:0007669"/>
    <property type="project" value="TreeGrafter"/>
</dbReference>
<dbReference type="InterPro" id="IPR011576">
    <property type="entry name" value="Pyridox_Oxase_N"/>
</dbReference>
<feature type="domain" description="Pyridoxamine 5'-phosphate oxidase N-terminal" evidence="2">
    <location>
        <begin position="5"/>
        <end position="99"/>
    </location>
</feature>
<evidence type="ECO:0000259" key="2">
    <source>
        <dbReference type="Pfam" id="PF01243"/>
    </source>
</evidence>